<dbReference type="EMBL" id="JBEHZE010000001">
    <property type="protein sequence ID" value="MEX6632348.1"/>
    <property type="molecule type" value="Genomic_DNA"/>
</dbReference>
<evidence type="ECO:0000313" key="4">
    <source>
        <dbReference type="Proteomes" id="UP001560685"/>
    </source>
</evidence>
<feature type="domain" description="Acyl-CoA thioesterase-like C-terminal" evidence="2">
    <location>
        <begin position="125"/>
        <end position="259"/>
    </location>
</feature>
<proteinExistence type="predicted"/>
<feature type="domain" description="Acyl-CoA thioesterase-like N-terminal HotDog" evidence="1">
    <location>
        <begin position="23"/>
        <end position="104"/>
    </location>
</feature>
<gene>
    <name evidence="3" type="ORF">ABFZ84_02195</name>
</gene>
<dbReference type="InterPro" id="IPR042171">
    <property type="entry name" value="Acyl-CoA_hotdog"/>
</dbReference>
<sequence length="261" mass="28697">MEFEDLIASGTLNDDGQYSTTIPQGWMQGRTTYGGLSAALCLDVATRSFSDLPPLRSAMVSFIGPAGGDVTGQARILRQGKSVTFVEADIVGEKGLATRCLFAFGGARPSMFDNTFSPKPEYKAPEECEVFIPEEFGPTFAKHFESRLVRGARPGTGSTEHDHFIWIRHKDPKATDMAALLAVADMPPPAVLPMFKEFAPISSMTWMVNVVVEKPETRDGWWLMQSRAETARDGYSSQDMLVWNRDGELVTTGRQSVAVFT</sequence>
<dbReference type="Pfam" id="PF20789">
    <property type="entry name" value="4HBT_3C"/>
    <property type="match status" value="1"/>
</dbReference>
<dbReference type="Proteomes" id="UP001560685">
    <property type="component" value="Unassembled WGS sequence"/>
</dbReference>
<keyword evidence="4" id="KW-1185">Reference proteome</keyword>
<dbReference type="Gene3D" id="2.40.160.210">
    <property type="entry name" value="Acyl-CoA thioesterase, double hotdog domain"/>
    <property type="match status" value="1"/>
</dbReference>
<dbReference type="SUPFAM" id="SSF54637">
    <property type="entry name" value="Thioesterase/thiol ester dehydrase-isomerase"/>
    <property type="match status" value="2"/>
</dbReference>
<dbReference type="InterPro" id="IPR049450">
    <property type="entry name" value="ACOT8-like_C"/>
</dbReference>
<evidence type="ECO:0000259" key="1">
    <source>
        <dbReference type="Pfam" id="PF13622"/>
    </source>
</evidence>
<evidence type="ECO:0000313" key="3">
    <source>
        <dbReference type="EMBL" id="MEX6632348.1"/>
    </source>
</evidence>
<accession>A0ABV3Z1G0</accession>
<comment type="caution">
    <text evidence="3">The sequence shown here is derived from an EMBL/GenBank/DDBJ whole genome shotgun (WGS) entry which is preliminary data.</text>
</comment>
<evidence type="ECO:0000259" key="2">
    <source>
        <dbReference type="Pfam" id="PF20789"/>
    </source>
</evidence>
<dbReference type="Pfam" id="PF13622">
    <property type="entry name" value="4HBT_3"/>
    <property type="match status" value="1"/>
</dbReference>
<protein>
    <submittedName>
        <fullName evidence="3">Thioesterase family protein</fullName>
    </submittedName>
</protein>
<dbReference type="InterPro" id="IPR049449">
    <property type="entry name" value="TesB_ACOT8-like_N"/>
</dbReference>
<dbReference type="InterPro" id="IPR029069">
    <property type="entry name" value="HotDog_dom_sf"/>
</dbReference>
<reference evidence="3 4" key="1">
    <citation type="submission" date="2024-05" db="EMBL/GenBank/DDBJ databases">
        <title>Three bacterial strains, DH-69, EH-24, and ECK-19 isolated from coastal sediments.</title>
        <authorList>
            <person name="Ye Y.-Q."/>
            <person name="Du Z.-J."/>
        </authorList>
    </citation>
    <scope>NUCLEOTIDE SEQUENCE [LARGE SCALE GENOMIC DNA]</scope>
    <source>
        <strain evidence="3 4">ECK-19</strain>
    </source>
</reference>
<name>A0ABV3Z1G0_9PROT</name>
<organism evidence="3 4">
    <name type="scientific">Hyphococcus lacteus</name>
    <dbReference type="NCBI Taxonomy" id="3143536"/>
    <lineage>
        <taxon>Bacteria</taxon>
        <taxon>Pseudomonadati</taxon>
        <taxon>Pseudomonadota</taxon>
        <taxon>Alphaproteobacteria</taxon>
        <taxon>Parvularculales</taxon>
        <taxon>Parvularculaceae</taxon>
        <taxon>Hyphococcus</taxon>
    </lineage>
</organism>
<dbReference type="RefSeq" id="WP_369312274.1">
    <property type="nucleotide sequence ID" value="NZ_JBEHZE010000001.1"/>
</dbReference>